<name>A0A9P9EIQ5_9HYPO</name>
<evidence type="ECO:0000256" key="2">
    <source>
        <dbReference type="RuleBase" id="RU003682"/>
    </source>
</evidence>
<dbReference type="PANTHER" id="PTHR47990">
    <property type="entry name" value="2-OXOGLUTARATE (2OG) AND FE(II)-DEPENDENT OXYGENASE SUPERFAMILY PROTEIN-RELATED"/>
    <property type="match status" value="1"/>
</dbReference>
<gene>
    <name evidence="4" type="ORF">EDB81DRAFT_656161</name>
</gene>
<comment type="caution">
    <text evidence="4">The sequence shown here is derived from an EMBL/GenBank/DDBJ whole genome shotgun (WGS) entry which is preliminary data.</text>
</comment>
<dbReference type="OrthoDB" id="288590at2759"/>
<dbReference type="GO" id="GO:0051213">
    <property type="term" value="F:dioxygenase activity"/>
    <property type="evidence" value="ECO:0007669"/>
    <property type="project" value="UniProtKB-KW"/>
</dbReference>
<keyword evidence="2" id="KW-0560">Oxidoreductase</keyword>
<keyword evidence="5" id="KW-1185">Reference proteome</keyword>
<dbReference type="AlphaFoldDB" id="A0A9P9EIQ5"/>
<keyword evidence="4" id="KW-0223">Dioxygenase</keyword>
<evidence type="ECO:0000259" key="3">
    <source>
        <dbReference type="PROSITE" id="PS51471"/>
    </source>
</evidence>
<comment type="similarity">
    <text evidence="1 2">Belongs to the iron/ascorbate-dependent oxidoreductase family.</text>
</comment>
<dbReference type="GO" id="GO:0046872">
    <property type="term" value="F:metal ion binding"/>
    <property type="evidence" value="ECO:0007669"/>
    <property type="project" value="UniProtKB-KW"/>
</dbReference>
<dbReference type="Gene3D" id="2.60.120.330">
    <property type="entry name" value="B-lactam Antibiotic, Isopenicillin N Synthase, Chain"/>
    <property type="match status" value="1"/>
</dbReference>
<keyword evidence="2" id="KW-0408">Iron</keyword>
<evidence type="ECO:0000313" key="4">
    <source>
        <dbReference type="EMBL" id="KAH7137832.1"/>
    </source>
</evidence>
<dbReference type="GO" id="GO:0044283">
    <property type="term" value="P:small molecule biosynthetic process"/>
    <property type="evidence" value="ECO:0007669"/>
    <property type="project" value="UniProtKB-ARBA"/>
</dbReference>
<dbReference type="EMBL" id="JAGMUV010000012">
    <property type="protein sequence ID" value="KAH7137832.1"/>
    <property type="molecule type" value="Genomic_DNA"/>
</dbReference>
<organism evidence="4 5">
    <name type="scientific">Dactylonectria macrodidyma</name>
    <dbReference type="NCBI Taxonomy" id="307937"/>
    <lineage>
        <taxon>Eukaryota</taxon>
        <taxon>Fungi</taxon>
        <taxon>Dikarya</taxon>
        <taxon>Ascomycota</taxon>
        <taxon>Pezizomycotina</taxon>
        <taxon>Sordariomycetes</taxon>
        <taxon>Hypocreomycetidae</taxon>
        <taxon>Hypocreales</taxon>
        <taxon>Nectriaceae</taxon>
        <taxon>Dactylonectria</taxon>
    </lineage>
</organism>
<dbReference type="Pfam" id="PF03171">
    <property type="entry name" value="2OG-FeII_Oxy"/>
    <property type="match status" value="1"/>
</dbReference>
<evidence type="ECO:0000313" key="5">
    <source>
        <dbReference type="Proteomes" id="UP000738349"/>
    </source>
</evidence>
<dbReference type="InterPro" id="IPR005123">
    <property type="entry name" value="Oxoglu/Fe-dep_dioxygenase_dom"/>
</dbReference>
<dbReference type="InterPro" id="IPR050231">
    <property type="entry name" value="Iron_ascorbate_oxido_reductase"/>
</dbReference>
<dbReference type="InterPro" id="IPR044861">
    <property type="entry name" value="IPNS-like_FE2OG_OXY"/>
</dbReference>
<sequence>MAERLVPVISLRDFEGRREEITQQLVDAAEHVGFFTLVDHGISVDEIEAQFSISKNFFELPPEIKGKTPHDKSSNNGWEYKAQLRPSTGIYDQKESLWLMRNSAWPSDDDVPRFRETTEAFMLKCAAISNQVLTCFGIALGLEEDFFVKANDPTKGDCMTQLRLIHYPASENAVGTWRAGSHTDIGCLTLLFQRDGEDGLEICPGRESYTSFGMGDTFTPLPANTGPIVVNIGDMLMAWSDDRLKSNFHRVRAKDVGKSPSRYSIAYFNQGRKEFVLQGPKRKYPPTTVGEWFTESVERNFSHQASPQPAS</sequence>
<dbReference type="InterPro" id="IPR026992">
    <property type="entry name" value="DIOX_N"/>
</dbReference>
<keyword evidence="2" id="KW-0479">Metal-binding</keyword>
<dbReference type="SUPFAM" id="SSF51197">
    <property type="entry name" value="Clavaminate synthase-like"/>
    <property type="match status" value="1"/>
</dbReference>
<protein>
    <submittedName>
        <fullName evidence="4">Leucoanthocyanidin dioxygenase</fullName>
    </submittedName>
</protein>
<proteinExistence type="inferred from homology"/>
<dbReference type="PROSITE" id="PS51471">
    <property type="entry name" value="FE2OG_OXY"/>
    <property type="match status" value="1"/>
</dbReference>
<evidence type="ECO:0000256" key="1">
    <source>
        <dbReference type="ARBA" id="ARBA00008056"/>
    </source>
</evidence>
<dbReference type="Proteomes" id="UP000738349">
    <property type="component" value="Unassembled WGS sequence"/>
</dbReference>
<accession>A0A9P9EIQ5</accession>
<feature type="domain" description="Fe2OG dioxygenase" evidence="3">
    <location>
        <begin position="158"/>
        <end position="271"/>
    </location>
</feature>
<dbReference type="InterPro" id="IPR027443">
    <property type="entry name" value="IPNS-like_sf"/>
</dbReference>
<dbReference type="Pfam" id="PF14226">
    <property type="entry name" value="DIOX_N"/>
    <property type="match status" value="1"/>
</dbReference>
<reference evidence="4" key="1">
    <citation type="journal article" date="2021" name="Nat. Commun.">
        <title>Genetic determinants of endophytism in the Arabidopsis root mycobiome.</title>
        <authorList>
            <person name="Mesny F."/>
            <person name="Miyauchi S."/>
            <person name="Thiergart T."/>
            <person name="Pickel B."/>
            <person name="Atanasova L."/>
            <person name="Karlsson M."/>
            <person name="Huettel B."/>
            <person name="Barry K.W."/>
            <person name="Haridas S."/>
            <person name="Chen C."/>
            <person name="Bauer D."/>
            <person name="Andreopoulos W."/>
            <person name="Pangilinan J."/>
            <person name="LaButti K."/>
            <person name="Riley R."/>
            <person name="Lipzen A."/>
            <person name="Clum A."/>
            <person name="Drula E."/>
            <person name="Henrissat B."/>
            <person name="Kohler A."/>
            <person name="Grigoriev I.V."/>
            <person name="Martin F.M."/>
            <person name="Hacquard S."/>
        </authorList>
    </citation>
    <scope>NUCLEOTIDE SEQUENCE</scope>
    <source>
        <strain evidence="4">MPI-CAGE-AT-0147</strain>
    </source>
</reference>